<gene>
    <name evidence="4" type="ORF">VT50_0237540</name>
</gene>
<name>A0A1V4CS80_9ACTN</name>
<dbReference type="GO" id="GO:0004315">
    <property type="term" value="F:3-oxoacyl-[acyl-carrier-protein] synthase activity"/>
    <property type="evidence" value="ECO:0007669"/>
    <property type="project" value="InterPro"/>
</dbReference>
<reference evidence="4" key="1">
    <citation type="submission" date="2016-12" db="EMBL/GenBank/DDBJ databases">
        <title>Genome sequence of Streptomyces antioxidans MUSC 164.</title>
        <authorList>
            <person name="Lee L.-H."/>
            <person name="Ser H.-L."/>
        </authorList>
    </citation>
    <scope>NUCLEOTIDE SEQUENCE [LARGE SCALE GENOMIC DNA]</scope>
    <source>
        <strain evidence="4">MUSC 164</strain>
    </source>
</reference>
<evidence type="ECO:0000259" key="3">
    <source>
        <dbReference type="PROSITE" id="PS52004"/>
    </source>
</evidence>
<dbReference type="CDD" id="cd00833">
    <property type="entry name" value="PKS"/>
    <property type="match status" value="1"/>
</dbReference>
<dbReference type="Gene3D" id="3.40.47.10">
    <property type="match status" value="1"/>
</dbReference>
<dbReference type="InterPro" id="IPR016039">
    <property type="entry name" value="Thiolase-like"/>
</dbReference>
<dbReference type="InterPro" id="IPR018201">
    <property type="entry name" value="Ketoacyl_synth_AS"/>
</dbReference>
<dbReference type="InterPro" id="IPR020841">
    <property type="entry name" value="PKS_Beta-ketoAc_synthase_dom"/>
</dbReference>
<protein>
    <recommendedName>
        <fullName evidence="3">Ketosynthase family 3 (KS3) domain-containing protein</fullName>
    </recommendedName>
</protein>
<keyword evidence="1" id="KW-0808">Transferase</keyword>
<dbReference type="InterPro" id="IPR050091">
    <property type="entry name" value="PKS_NRPS_Biosynth_Enz"/>
</dbReference>
<dbReference type="RefSeq" id="WP_143645368.1">
    <property type="nucleotide sequence ID" value="NZ_LAKD02000197.1"/>
</dbReference>
<feature type="domain" description="Ketosynthase family 3 (KS3)" evidence="3">
    <location>
        <begin position="1"/>
        <end position="125"/>
    </location>
</feature>
<evidence type="ECO:0000256" key="2">
    <source>
        <dbReference type="ARBA" id="ARBA00023268"/>
    </source>
</evidence>
<keyword evidence="2" id="KW-0511">Multifunctional enzyme</keyword>
<feature type="non-terminal residue" evidence="4">
    <location>
        <position position="125"/>
    </location>
</feature>
<evidence type="ECO:0000256" key="1">
    <source>
        <dbReference type="ARBA" id="ARBA00022679"/>
    </source>
</evidence>
<proteinExistence type="predicted"/>
<dbReference type="PROSITE" id="PS00606">
    <property type="entry name" value="KS3_1"/>
    <property type="match status" value="1"/>
</dbReference>
<dbReference type="AlphaFoldDB" id="A0A1V4CS80"/>
<dbReference type="PANTHER" id="PTHR43775">
    <property type="entry name" value="FATTY ACID SYNTHASE"/>
    <property type="match status" value="1"/>
</dbReference>
<dbReference type="SUPFAM" id="SSF53901">
    <property type="entry name" value="Thiolase-like"/>
    <property type="match status" value="1"/>
</dbReference>
<dbReference type="Proteomes" id="UP000033615">
    <property type="component" value="Unassembled WGS sequence"/>
</dbReference>
<dbReference type="PROSITE" id="PS52004">
    <property type="entry name" value="KS3_2"/>
    <property type="match status" value="1"/>
</dbReference>
<accession>A0A1V4CS80</accession>
<keyword evidence="5" id="KW-1185">Reference proteome</keyword>
<feature type="non-terminal residue" evidence="4">
    <location>
        <position position="1"/>
    </location>
</feature>
<dbReference type="SMART" id="SM00825">
    <property type="entry name" value="PKS_KS"/>
    <property type="match status" value="1"/>
</dbReference>
<sequence length="125" mass="12723">ALAMDPQQRLLMEACWEAFERTGINPDSLRGSRTGVFVGASGHDYATLLPHAPGEVEGYVLTGTSGSVLSGRLSYAFGLEGPSVTVDTACSSSLVSLHLASQALRQGECALALAGGVAVMATPGG</sequence>
<dbReference type="GO" id="GO:0006633">
    <property type="term" value="P:fatty acid biosynthetic process"/>
    <property type="evidence" value="ECO:0007669"/>
    <property type="project" value="InterPro"/>
</dbReference>
<dbReference type="GO" id="GO:0004312">
    <property type="term" value="F:fatty acid synthase activity"/>
    <property type="evidence" value="ECO:0007669"/>
    <property type="project" value="TreeGrafter"/>
</dbReference>
<evidence type="ECO:0000313" key="4">
    <source>
        <dbReference type="EMBL" id="OPF68482.1"/>
    </source>
</evidence>
<dbReference type="EMBL" id="LAKD02000197">
    <property type="protein sequence ID" value="OPF68482.1"/>
    <property type="molecule type" value="Genomic_DNA"/>
</dbReference>
<dbReference type="InterPro" id="IPR014030">
    <property type="entry name" value="Ketoacyl_synth_N"/>
</dbReference>
<dbReference type="Pfam" id="PF00109">
    <property type="entry name" value="ketoacyl-synt"/>
    <property type="match status" value="1"/>
</dbReference>
<evidence type="ECO:0000313" key="5">
    <source>
        <dbReference type="Proteomes" id="UP000033615"/>
    </source>
</evidence>
<comment type="caution">
    <text evidence="4">The sequence shown here is derived from an EMBL/GenBank/DDBJ whole genome shotgun (WGS) entry which is preliminary data.</text>
</comment>
<organism evidence="4 5">
    <name type="scientific">Streptomyces antioxidans</name>
    <dbReference type="NCBI Taxonomy" id="1507734"/>
    <lineage>
        <taxon>Bacteria</taxon>
        <taxon>Bacillati</taxon>
        <taxon>Actinomycetota</taxon>
        <taxon>Actinomycetes</taxon>
        <taxon>Kitasatosporales</taxon>
        <taxon>Streptomycetaceae</taxon>
        <taxon>Streptomyces</taxon>
    </lineage>
</organism>
<dbReference type="OrthoDB" id="4321811at2"/>
<dbReference type="PANTHER" id="PTHR43775:SF51">
    <property type="entry name" value="INACTIVE PHENOLPHTHIOCEROL SYNTHESIS POLYKETIDE SYNTHASE TYPE I PKS1-RELATED"/>
    <property type="match status" value="1"/>
</dbReference>